<dbReference type="PANTHER" id="PTHR42714">
    <property type="entry name" value="TRNA MODIFICATION GTPASE GTPBP3"/>
    <property type="match status" value="1"/>
</dbReference>
<sequence length="543" mass="61162">MYRSNTGRPVAVMFLGTIGAGKSALLSQIGGDFDSGVQFRRGHTTEIREETVNLDGREVVLMDVPGLFEPDDNETQMNAWKLTNALRKPYTFKLYFVLKATNRGPTNEELVLMSKVNECVRQVDAMTRVEFRVIVNQIRSDDVYRMYKREAAQDNFQRMFSELEIEGFSFDIRVNNVLMLRYDEYKIRHKLFADELEDDIRGHQGNQVMVREDIQARNSDVKHFEPDNTGLWVGGAIGLAAVLFGALVFKGITRSYLDSKAMTNHSMERPVAVLFLGNTGAGKSTLLSQIGGEFAAGVKFRAGYTKDIISKTIIVDKKPLILIDIPGLFEPNEKETVLNAKKLNDALRRPYTFKLYFILMANNRGPTNEELVLMSKVNECVRQVDTKISVEFRVIVNQIQSDDVYIMYDQYVAQDNFQGMFSKLEIEGFSFDIRISKVLMLRYDEYMIEKKLFRDILLDDIRSQPGVHISLLKDISATNKDMTTFNESARLFLIGLGTGGAIGAVGSAYVGLSLATRKLIDPSKALVVATTIAAAAQNFAIKK</sequence>
<dbReference type="PANTHER" id="PTHR42714:SF3">
    <property type="entry name" value="HFLX-TYPE G DOMAIN-CONTAINING PROTEIN"/>
    <property type="match status" value="1"/>
</dbReference>
<dbReference type="Proteomes" id="UP000726737">
    <property type="component" value="Unassembled WGS sequence"/>
</dbReference>
<dbReference type="GO" id="GO:0030488">
    <property type="term" value="P:tRNA methylation"/>
    <property type="evidence" value="ECO:0007669"/>
    <property type="project" value="TreeGrafter"/>
</dbReference>
<feature type="domain" description="G" evidence="2">
    <location>
        <begin position="273"/>
        <end position="343"/>
    </location>
</feature>
<proteinExistence type="predicted"/>
<dbReference type="InterPro" id="IPR027417">
    <property type="entry name" value="P-loop_NTPase"/>
</dbReference>
<dbReference type="OrthoDB" id="8954335at2759"/>
<gene>
    <name evidence="3" type="ORF">BG011_003562</name>
</gene>
<accession>A0A9P6Q2R7</accession>
<keyword evidence="1" id="KW-0812">Transmembrane</keyword>
<feature type="transmembrane region" description="Helical" evidence="1">
    <location>
        <begin position="231"/>
        <end position="252"/>
    </location>
</feature>
<dbReference type="Pfam" id="PF01926">
    <property type="entry name" value="MMR_HSR1"/>
    <property type="match status" value="2"/>
</dbReference>
<dbReference type="GO" id="GO:0005739">
    <property type="term" value="C:mitochondrion"/>
    <property type="evidence" value="ECO:0007669"/>
    <property type="project" value="TreeGrafter"/>
</dbReference>
<comment type="caution">
    <text evidence="3">The sequence shown here is derived from an EMBL/GenBank/DDBJ whole genome shotgun (WGS) entry which is preliminary data.</text>
</comment>
<dbReference type="EMBL" id="JAAAJA010000235">
    <property type="protein sequence ID" value="KAG0258049.1"/>
    <property type="molecule type" value="Genomic_DNA"/>
</dbReference>
<feature type="domain" description="G" evidence="2">
    <location>
        <begin position="12"/>
        <end position="80"/>
    </location>
</feature>
<name>A0A9P6Q2R7_9FUNG</name>
<dbReference type="AlphaFoldDB" id="A0A9P6Q2R7"/>
<organism evidence="3 4">
    <name type="scientific">Mortierella polycephala</name>
    <dbReference type="NCBI Taxonomy" id="41804"/>
    <lineage>
        <taxon>Eukaryota</taxon>
        <taxon>Fungi</taxon>
        <taxon>Fungi incertae sedis</taxon>
        <taxon>Mucoromycota</taxon>
        <taxon>Mortierellomycotina</taxon>
        <taxon>Mortierellomycetes</taxon>
        <taxon>Mortierellales</taxon>
        <taxon>Mortierellaceae</taxon>
        <taxon>Mortierella</taxon>
    </lineage>
</organism>
<dbReference type="Gene3D" id="3.40.50.300">
    <property type="entry name" value="P-loop containing nucleotide triphosphate hydrolases"/>
    <property type="match status" value="2"/>
</dbReference>
<dbReference type="GO" id="GO:0002098">
    <property type="term" value="P:tRNA wobble uridine modification"/>
    <property type="evidence" value="ECO:0007669"/>
    <property type="project" value="TreeGrafter"/>
</dbReference>
<keyword evidence="1" id="KW-0472">Membrane</keyword>
<keyword evidence="1" id="KW-1133">Transmembrane helix</keyword>
<protein>
    <recommendedName>
        <fullName evidence="2">G domain-containing protein</fullName>
    </recommendedName>
</protein>
<dbReference type="InterPro" id="IPR006073">
    <property type="entry name" value="GTP-bd"/>
</dbReference>
<feature type="transmembrane region" description="Helical" evidence="1">
    <location>
        <begin position="491"/>
        <end position="512"/>
    </location>
</feature>
<evidence type="ECO:0000313" key="3">
    <source>
        <dbReference type="EMBL" id="KAG0258049.1"/>
    </source>
</evidence>
<reference evidence="3" key="1">
    <citation type="journal article" date="2020" name="Fungal Divers.">
        <title>Resolving the Mortierellaceae phylogeny through synthesis of multi-gene phylogenetics and phylogenomics.</title>
        <authorList>
            <person name="Vandepol N."/>
            <person name="Liber J."/>
            <person name="Desiro A."/>
            <person name="Na H."/>
            <person name="Kennedy M."/>
            <person name="Barry K."/>
            <person name="Grigoriev I.V."/>
            <person name="Miller A.N."/>
            <person name="O'Donnell K."/>
            <person name="Stajich J.E."/>
            <person name="Bonito G."/>
        </authorList>
    </citation>
    <scope>NUCLEOTIDE SEQUENCE</scope>
    <source>
        <strain evidence="3">KOD948</strain>
    </source>
</reference>
<dbReference type="GO" id="GO:0005525">
    <property type="term" value="F:GTP binding"/>
    <property type="evidence" value="ECO:0007669"/>
    <property type="project" value="InterPro"/>
</dbReference>
<evidence type="ECO:0000313" key="4">
    <source>
        <dbReference type="Proteomes" id="UP000726737"/>
    </source>
</evidence>
<dbReference type="SUPFAM" id="SSF52540">
    <property type="entry name" value="P-loop containing nucleoside triphosphate hydrolases"/>
    <property type="match status" value="2"/>
</dbReference>
<evidence type="ECO:0000259" key="2">
    <source>
        <dbReference type="Pfam" id="PF01926"/>
    </source>
</evidence>
<evidence type="ECO:0000256" key="1">
    <source>
        <dbReference type="SAM" id="Phobius"/>
    </source>
</evidence>
<keyword evidence="4" id="KW-1185">Reference proteome</keyword>